<feature type="compositionally biased region" description="Acidic residues" evidence="1">
    <location>
        <begin position="408"/>
        <end position="419"/>
    </location>
</feature>
<feature type="region of interest" description="Disordered" evidence="1">
    <location>
        <begin position="337"/>
        <end position="446"/>
    </location>
</feature>
<dbReference type="Proteomes" id="UP000184346">
    <property type="component" value="Unassembled WGS sequence"/>
</dbReference>
<dbReference type="AlphaFoldDB" id="A0A1M5BWE2"/>
<name>A0A1M5BWE2_9GAMM</name>
<dbReference type="EMBL" id="FQUJ01000012">
    <property type="protein sequence ID" value="SHF46542.1"/>
    <property type="molecule type" value="Genomic_DNA"/>
</dbReference>
<evidence type="ECO:0000256" key="1">
    <source>
        <dbReference type="SAM" id="MobiDB-lite"/>
    </source>
</evidence>
<evidence type="ECO:0000313" key="3">
    <source>
        <dbReference type="EMBL" id="SHF46542.1"/>
    </source>
</evidence>
<dbReference type="RefSeq" id="WP_072823750.1">
    <property type="nucleotide sequence ID" value="NZ_FQUJ01000012.1"/>
</dbReference>
<evidence type="ECO:0008006" key="5">
    <source>
        <dbReference type="Google" id="ProtNLM"/>
    </source>
</evidence>
<keyword evidence="2" id="KW-0812">Transmembrane</keyword>
<protein>
    <recommendedName>
        <fullName evidence="5">DUF2333 family protein</fullName>
    </recommendedName>
</protein>
<reference evidence="3 4" key="1">
    <citation type="submission" date="2016-11" db="EMBL/GenBank/DDBJ databases">
        <authorList>
            <person name="Jaros S."/>
            <person name="Januszkiewicz K."/>
            <person name="Wedrychowicz H."/>
        </authorList>
    </citation>
    <scope>NUCLEOTIDE SEQUENCE [LARGE SCALE GENOMIC DNA]</scope>
    <source>
        <strain evidence="3 4">DSM 19980</strain>
    </source>
</reference>
<evidence type="ECO:0000313" key="4">
    <source>
        <dbReference type="Proteomes" id="UP000184346"/>
    </source>
</evidence>
<accession>A0A1M5BWE2</accession>
<evidence type="ECO:0000256" key="2">
    <source>
        <dbReference type="SAM" id="Phobius"/>
    </source>
</evidence>
<feature type="transmembrane region" description="Helical" evidence="2">
    <location>
        <begin position="21"/>
        <end position="44"/>
    </location>
</feature>
<dbReference type="STRING" id="1121942.SAMN02745148_02704"/>
<keyword evidence="4" id="KW-1185">Reference proteome</keyword>
<dbReference type="InterPro" id="IPR016936">
    <property type="entry name" value="UCP029693"/>
</dbReference>
<proteinExistence type="predicted"/>
<dbReference type="OrthoDB" id="5821246at2"/>
<feature type="compositionally biased region" description="Low complexity" evidence="1">
    <location>
        <begin position="420"/>
        <end position="434"/>
    </location>
</feature>
<gene>
    <name evidence="3" type="ORF">SAMN02745148_02704</name>
</gene>
<keyword evidence="2" id="KW-0472">Membrane</keyword>
<dbReference type="Pfam" id="PF10095">
    <property type="entry name" value="DUF2333"/>
    <property type="match status" value="1"/>
</dbReference>
<keyword evidence="2" id="KW-1133">Transmembrane helix</keyword>
<organism evidence="3 4">
    <name type="scientific">Modicisalibacter ilicicola DSM 19980</name>
    <dbReference type="NCBI Taxonomy" id="1121942"/>
    <lineage>
        <taxon>Bacteria</taxon>
        <taxon>Pseudomonadati</taxon>
        <taxon>Pseudomonadota</taxon>
        <taxon>Gammaproteobacteria</taxon>
        <taxon>Oceanospirillales</taxon>
        <taxon>Halomonadaceae</taxon>
        <taxon>Modicisalibacter</taxon>
    </lineage>
</organism>
<sequence length="446" mass="47854">MAIFRKRKRRTDVLERPDYGWIWKPLLFLIGLYLLVCIGLGIWWSQRPDAFAVDRAVAERRGAAATTPAARGAVTIATLSTTVDTLLDKPGGYLRNDVTPPGVWLDNMPSWEYGVLNQARLLAQALPAMSAGETALFGEAEEALDSNSRDWLYPSAEKRYARAVEALDGFLATLSAESVTGFVNDGDALAQWLQKVDRRLGHLIQRLSASIDDPEALRELGVDETELPEATPWYRIDNTFFEARGDAWALMHFLRAVERDYADLLAKAGASGNMARLLAELEMAQRRLWSPLVLNGSGFGIFANHSLLLANYIMSARDQVRALAAGVEGVEVDPATAVEDEAETPASPEEQGASSPEARDASSETAAEDPGAPTDGEQGDQASGQAAGEPAPANDEPGDQAPEKVGDEATDSGADEAEGEGVTPPEPAEAAPESPVAPPVSEEESQ</sequence>